<protein>
    <submittedName>
        <fullName evidence="11">Fibronectin type-III domain-containing protein</fullName>
    </submittedName>
</protein>
<dbReference type="PROSITE" id="PS50853">
    <property type="entry name" value="FN3"/>
    <property type="match status" value="2"/>
</dbReference>
<evidence type="ECO:0000256" key="5">
    <source>
        <dbReference type="ARBA" id="ARBA00022813"/>
    </source>
</evidence>
<keyword evidence="3" id="KW-0597">Phosphoprotein</keyword>
<evidence type="ECO:0000256" key="1">
    <source>
        <dbReference type="ARBA" id="ARBA00004123"/>
    </source>
</evidence>
<evidence type="ECO:0000259" key="9">
    <source>
        <dbReference type="PROSITE" id="PS50853"/>
    </source>
</evidence>
<keyword evidence="10" id="KW-1185">Reference proteome</keyword>
<dbReference type="InterPro" id="IPR043536">
    <property type="entry name" value="HCF1/2"/>
</dbReference>
<proteinExistence type="predicted"/>
<dbReference type="Gene3D" id="2.60.40.10">
    <property type="entry name" value="Immunoglobulins"/>
    <property type="match status" value="2"/>
</dbReference>
<feature type="compositionally biased region" description="Basic and acidic residues" evidence="8">
    <location>
        <begin position="891"/>
        <end position="900"/>
    </location>
</feature>
<evidence type="ECO:0000256" key="7">
    <source>
        <dbReference type="ARBA" id="ARBA00023306"/>
    </source>
</evidence>
<evidence type="ECO:0000313" key="10">
    <source>
        <dbReference type="Proteomes" id="UP000046395"/>
    </source>
</evidence>
<dbReference type="FunFam" id="2.120.10.80:FF:000015">
    <property type="entry name" value="host cell factor 1 isoform X1"/>
    <property type="match status" value="1"/>
</dbReference>
<dbReference type="WBParaSite" id="TMUE_3000011995.1">
    <property type="protein sequence ID" value="TMUE_3000011995.1"/>
    <property type="gene ID" value="WBGene00289181"/>
</dbReference>
<name>A0A5S6QXK1_TRIMR</name>
<keyword evidence="5" id="KW-0068">Autocatalytic cleavage</keyword>
<dbReference type="InterPro" id="IPR003961">
    <property type="entry name" value="FN3_dom"/>
</dbReference>
<keyword evidence="7" id="KW-0131">Cell cycle</keyword>
<dbReference type="CDD" id="cd00063">
    <property type="entry name" value="FN3"/>
    <property type="match status" value="2"/>
</dbReference>
<dbReference type="Proteomes" id="UP000046395">
    <property type="component" value="Unassembled WGS sequence"/>
</dbReference>
<dbReference type="GO" id="GO:0035097">
    <property type="term" value="C:histone methyltransferase complex"/>
    <property type="evidence" value="ECO:0007669"/>
    <property type="project" value="TreeGrafter"/>
</dbReference>
<dbReference type="STRING" id="70415.A0A5S6QXK1"/>
<keyword evidence="4" id="KW-0677">Repeat</keyword>
<dbReference type="FunFam" id="2.120.10.80:FF:000008">
    <property type="entry name" value="host cell factor 1 isoform X1"/>
    <property type="match status" value="1"/>
</dbReference>
<evidence type="ECO:0000256" key="8">
    <source>
        <dbReference type="SAM" id="MobiDB-lite"/>
    </source>
</evidence>
<accession>A0A5S6QXK1</accession>
<feature type="region of interest" description="Disordered" evidence="8">
    <location>
        <begin position="476"/>
        <end position="498"/>
    </location>
</feature>
<dbReference type="PANTHER" id="PTHR46003:SF1">
    <property type="entry name" value="HOST CELL FACTOR"/>
    <property type="match status" value="1"/>
</dbReference>
<sequence length="900" mass="99425">MVEHQGSNLQITSDEKYTDEILPYLPKPNDNQAIKQLLEYCTKDPYLSTMVAHRAIQPTFVKWKKVINSTGPTPRPRHGHRAVAIKELMIIFGGGNEGIVDELHVYNTMTNQWFVPAVRGEIPPGCAAYGIMCDGTRIILFGGMIEFGRYSNHLYELQASKWEWRRLKPHNPRDGCPPCPRLGHSFTLVNNHTIYVFGGLANDSNDPKVNMPRYLNDLYTLDLRIGTNHLHWEIPLVYGNVPPARESHSACFFDPGGKPQLIIYGGMNGHRLGDLWILEIGTMTWHSPKIGGIPPQPRSLHSANIIGNKMYIFGGWVPLGEDENRNTQCEKEWKCTNSLACLRLDTLHWESLMMECFDEFVPRARAGHSAVAINSRLFIWSGRDGYRKAWNNQVCCKDLWFLETAKPPAPSRVQLNKAAFSSLEVCWQSVPTAEAYLLQLQKCDSIEPSAEETEGASSNGQDMRVRSTIVGGLQSGGGEGFGGHSSTNGQKIASGMKSGQPATFRLLRTRDGSLIAPRIKTADGRTLILMTNKNSQSPASNVVRVLGTKKSSPEMSSAVAVCEATTAATAAGSENVEFQESMYDKPPVLEIANAELANRVQQCAEDASNDSRRFKLDDDPCCAKKSRNESDSLSVDDSLLAVNDPLMIKSSSSAHSDEHEYRSYFAHTNVATVAPMRWDVNSWCFAAVVKGTLCTVSSYYIPRDAQMEASLMEHIDPEAFENQKSSMVQVDLLPGVAYRFRVAALNACGRGSWSELATFRTCIPGFPGAPASIRVTRCSDGAHLKWEPPLNCTGEITEYSVYLAIKSSPSNTNSQLTFVRVYVGAESSCVVGLPTIDQAFLDVSSTPPAVIFRIAAKNQKGYGPATQVRWLQDQASSLHNLPSPNSRGKRIVSESHPFDY</sequence>
<keyword evidence="2" id="KW-0880">Kelch repeat</keyword>
<dbReference type="InterPro" id="IPR036116">
    <property type="entry name" value="FN3_sf"/>
</dbReference>
<feature type="region of interest" description="Disordered" evidence="8">
    <location>
        <begin position="878"/>
        <end position="900"/>
    </location>
</feature>
<dbReference type="GO" id="GO:0006338">
    <property type="term" value="P:chromatin remodeling"/>
    <property type="evidence" value="ECO:0007669"/>
    <property type="project" value="TreeGrafter"/>
</dbReference>
<feature type="domain" description="Fibronectin type-III" evidence="9">
    <location>
        <begin position="766"/>
        <end position="876"/>
    </location>
</feature>
<evidence type="ECO:0000256" key="4">
    <source>
        <dbReference type="ARBA" id="ARBA00022737"/>
    </source>
</evidence>
<evidence type="ECO:0000256" key="6">
    <source>
        <dbReference type="ARBA" id="ARBA00023242"/>
    </source>
</evidence>
<keyword evidence="6" id="KW-0539">Nucleus</keyword>
<dbReference type="SUPFAM" id="SSF117281">
    <property type="entry name" value="Kelch motif"/>
    <property type="match status" value="1"/>
</dbReference>
<feature type="domain" description="Fibronectin type-III" evidence="9">
    <location>
        <begin position="672"/>
        <end position="764"/>
    </location>
</feature>
<reference evidence="11" key="1">
    <citation type="submission" date="2019-12" db="UniProtKB">
        <authorList>
            <consortium name="WormBaseParasite"/>
        </authorList>
    </citation>
    <scope>IDENTIFICATION</scope>
</reference>
<dbReference type="Gene3D" id="2.120.10.80">
    <property type="entry name" value="Kelch-type beta propeller"/>
    <property type="match status" value="2"/>
</dbReference>
<dbReference type="InterPro" id="IPR015915">
    <property type="entry name" value="Kelch-typ_b-propeller"/>
</dbReference>
<evidence type="ECO:0000256" key="3">
    <source>
        <dbReference type="ARBA" id="ARBA00022553"/>
    </source>
</evidence>
<dbReference type="PANTHER" id="PTHR46003">
    <property type="entry name" value="HOST CELL FACTOR"/>
    <property type="match status" value="1"/>
</dbReference>
<organism evidence="10 11">
    <name type="scientific">Trichuris muris</name>
    <name type="common">Mouse whipworm</name>
    <dbReference type="NCBI Taxonomy" id="70415"/>
    <lineage>
        <taxon>Eukaryota</taxon>
        <taxon>Metazoa</taxon>
        <taxon>Ecdysozoa</taxon>
        <taxon>Nematoda</taxon>
        <taxon>Enoplea</taxon>
        <taxon>Dorylaimia</taxon>
        <taxon>Trichinellida</taxon>
        <taxon>Trichuridae</taxon>
        <taxon>Trichuris</taxon>
    </lineage>
</organism>
<evidence type="ECO:0000313" key="11">
    <source>
        <dbReference type="WBParaSite" id="TMUE_3000011995.1"/>
    </source>
</evidence>
<dbReference type="SUPFAM" id="SSF49265">
    <property type="entry name" value="Fibronectin type III"/>
    <property type="match status" value="1"/>
</dbReference>
<dbReference type="Gene3D" id="6.10.250.2590">
    <property type="match status" value="1"/>
</dbReference>
<dbReference type="InterPro" id="IPR013783">
    <property type="entry name" value="Ig-like_fold"/>
</dbReference>
<evidence type="ECO:0000256" key="2">
    <source>
        <dbReference type="ARBA" id="ARBA00022441"/>
    </source>
</evidence>
<dbReference type="SMART" id="SM00060">
    <property type="entry name" value="FN3"/>
    <property type="match status" value="2"/>
</dbReference>
<comment type="subcellular location">
    <subcellularLocation>
        <location evidence="1">Nucleus</location>
    </subcellularLocation>
</comment>
<dbReference type="Pfam" id="PF13854">
    <property type="entry name" value="Kelch_HCF"/>
    <property type="match status" value="1"/>
</dbReference>
<dbReference type="AlphaFoldDB" id="A0A5S6QXK1"/>
<dbReference type="GO" id="GO:0003713">
    <property type="term" value="F:transcription coactivator activity"/>
    <property type="evidence" value="ECO:0007669"/>
    <property type="project" value="TreeGrafter"/>
</dbReference>
<dbReference type="InterPro" id="IPR059124">
    <property type="entry name" value="Kelch_HCF"/>
</dbReference>